<evidence type="ECO:0000256" key="14">
    <source>
        <dbReference type="ARBA" id="ARBA00032370"/>
    </source>
</evidence>
<evidence type="ECO:0000256" key="10">
    <source>
        <dbReference type="ARBA" id="ARBA00022989"/>
    </source>
</evidence>
<keyword evidence="6" id="KW-0808">Transferase</keyword>
<evidence type="ECO:0000313" key="18">
    <source>
        <dbReference type="EMBL" id="SVA76218.1"/>
    </source>
</evidence>
<comment type="pathway">
    <text evidence="2">Cell wall biogenesis; peptidoglycan biosynthesis.</text>
</comment>
<dbReference type="InterPro" id="IPR001182">
    <property type="entry name" value="FtsW/RodA"/>
</dbReference>
<keyword evidence="13" id="KW-0961">Cell wall biogenesis/degradation</keyword>
<dbReference type="EC" id="2.4.99.28" evidence="15"/>
<evidence type="ECO:0000256" key="11">
    <source>
        <dbReference type="ARBA" id="ARBA00023136"/>
    </source>
</evidence>
<keyword evidence="4" id="KW-0132">Cell division</keyword>
<feature type="transmembrane region" description="Helical" evidence="17">
    <location>
        <begin position="225"/>
        <end position="247"/>
    </location>
</feature>
<feature type="transmembrane region" description="Helical" evidence="17">
    <location>
        <begin position="102"/>
        <end position="126"/>
    </location>
</feature>
<feature type="transmembrane region" description="Helical" evidence="17">
    <location>
        <begin position="162"/>
        <end position="179"/>
    </location>
</feature>
<dbReference type="GO" id="GO:0032153">
    <property type="term" value="C:cell division site"/>
    <property type="evidence" value="ECO:0007669"/>
    <property type="project" value="TreeGrafter"/>
</dbReference>
<keyword evidence="3" id="KW-1003">Cell membrane</keyword>
<dbReference type="GO" id="GO:0008955">
    <property type="term" value="F:peptidoglycan glycosyltransferase activity"/>
    <property type="evidence" value="ECO:0007669"/>
    <property type="project" value="UniProtKB-EC"/>
</dbReference>
<keyword evidence="11 17" id="KW-0472">Membrane</keyword>
<sequence length="363" mass="38856">MARKLKSDKLLFMATLLLIGTSVVMVYSASAVKAMDGRSYYFLIKQLSWAIFGVCGLAAMMRLDYRNYRQPAVIWTALGVATFLLVMVLFGPEINGARRWFAVAGIGVQPSEFAKLAVILFVAAVLERRMDRINDVSYSLGFIGLVTAMVAGLILLEPDFGTAAGVAVVVGAMVLAAGLSYRWVGVALLLALPMGWYFLSAGYRWQRLISWLNPWNDRMGDGYQLVQSLIAVGTGGLLGLGVMGGVQKRLFLPEAHTDFIYAVIAEETGIVGASAVLLCFGVIGWRGFRVALRAPDRFGSFLAIGITTMVTGQAFLNMSVVLGLLPTTGIPLPFVSAGGSSLISSLIGMGILLNVSQHASAHS</sequence>
<keyword evidence="8" id="KW-0133">Cell shape</keyword>
<organism evidence="18">
    <name type="scientific">marine metagenome</name>
    <dbReference type="NCBI Taxonomy" id="408172"/>
    <lineage>
        <taxon>unclassified sequences</taxon>
        <taxon>metagenomes</taxon>
        <taxon>ecological metagenomes</taxon>
    </lineage>
</organism>
<evidence type="ECO:0000256" key="17">
    <source>
        <dbReference type="SAM" id="Phobius"/>
    </source>
</evidence>
<evidence type="ECO:0000256" key="5">
    <source>
        <dbReference type="ARBA" id="ARBA00022676"/>
    </source>
</evidence>
<feature type="transmembrane region" description="Helical" evidence="17">
    <location>
        <begin position="303"/>
        <end position="325"/>
    </location>
</feature>
<dbReference type="GO" id="GO:0009252">
    <property type="term" value="P:peptidoglycan biosynthetic process"/>
    <property type="evidence" value="ECO:0007669"/>
    <property type="project" value="UniProtKB-KW"/>
</dbReference>
<evidence type="ECO:0000256" key="15">
    <source>
        <dbReference type="ARBA" id="ARBA00044770"/>
    </source>
</evidence>
<proteinExistence type="predicted"/>
<evidence type="ECO:0000256" key="3">
    <source>
        <dbReference type="ARBA" id="ARBA00022475"/>
    </source>
</evidence>
<keyword evidence="12" id="KW-0131">Cell cycle</keyword>
<feature type="transmembrane region" description="Helical" evidence="17">
    <location>
        <begin position="41"/>
        <end position="60"/>
    </location>
</feature>
<evidence type="ECO:0000256" key="13">
    <source>
        <dbReference type="ARBA" id="ARBA00023316"/>
    </source>
</evidence>
<evidence type="ECO:0000256" key="16">
    <source>
        <dbReference type="ARBA" id="ARBA00049902"/>
    </source>
</evidence>
<dbReference type="AlphaFoldDB" id="A0A381YGJ9"/>
<feature type="transmembrane region" description="Helical" evidence="17">
    <location>
        <begin position="72"/>
        <end position="90"/>
    </location>
</feature>
<dbReference type="PANTHER" id="PTHR30474">
    <property type="entry name" value="CELL CYCLE PROTEIN"/>
    <property type="match status" value="1"/>
</dbReference>
<dbReference type="GO" id="GO:0015648">
    <property type="term" value="F:lipid-linked peptidoglycan transporter activity"/>
    <property type="evidence" value="ECO:0007669"/>
    <property type="project" value="TreeGrafter"/>
</dbReference>
<evidence type="ECO:0000256" key="8">
    <source>
        <dbReference type="ARBA" id="ARBA00022960"/>
    </source>
</evidence>
<dbReference type="EMBL" id="UINC01018198">
    <property type="protein sequence ID" value="SVA76218.1"/>
    <property type="molecule type" value="Genomic_DNA"/>
</dbReference>
<gene>
    <name evidence="18" type="ORF">METZ01_LOCUS129072</name>
</gene>
<accession>A0A381YGJ9</accession>
<name>A0A381YGJ9_9ZZZZ</name>
<dbReference type="GO" id="GO:0005886">
    <property type="term" value="C:plasma membrane"/>
    <property type="evidence" value="ECO:0007669"/>
    <property type="project" value="UniProtKB-SubCell"/>
</dbReference>
<protein>
    <recommendedName>
        <fullName evidence="15">peptidoglycan glycosyltransferase</fullName>
        <ecNumber evidence="15">2.4.99.28</ecNumber>
    </recommendedName>
    <alternativeName>
        <fullName evidence="14">Peptidoglycan polymerase</fullName>
    </alternativeName>
</protein>
<dbReference type="GO" id="GO:0008360">
    <property type="term" value="P:regulation of cell shape"/>
    <property type="evidence" value="ECO:0007669"/>
    <property type="project" value="UniProtKB-KW"/>
</dbReference>
<dbReference type="PANTHER" id="PTHR30474:SF2">
    <property type="entry name" value="PEPTIDOGLYCAN GLYCOSYLTRANSFERASE FTSW-RELATED"/>
    <property type="match status" value="1"/>
</dbReference>
<reference evidence="18" key="1">
    <citation type="submission" date="2018-05" db="EMBL/GenBank/DDBJ databases">
        <authorList>
            <person name="Lanie J.A."/>
            <person name="Ng W.-L."/>
            <person name="Kazmierczak K.M."/>
            <person name="Andrzejewski T.M."/>
            <person name="Davidsen T.M."/>
            <person name="Wayne K.J."/>
            <person name="Tettelin H."/>
            <person name="Glass J.I."/>
            <person name="Rusch D."/>
            <person name="Podicherti R."/>
            <person name="Tsui H.-C.T."/>
            <person name="Winkler M.E."/>
        </authorList>
    </citation>
    <scope>NUCLEOTIDE SEQUENCE</scope>
</reference>
<feature type="transmembrane region" description="Helical" evidence="17">
    <location>
        <begin position="186"/>
        <end position="205"/>
    </location>
</feature>
<evidence type="ECO:0000256" key="6">
    <source>
        <dbReference type="ARBA" id="ARBA00022679"/>
    </source>
</evidence>
<evidence type="ECO:0000256" key="9">
    <source>
        <dbReference type="ARBA" id="ARBA00022984"/>
    </source>
</evidence>
<dbReference type="NCBIfam" id="TIGR02614">
    <property type="entry name" value="ftsW"/>
    <property type="match status" value="1"/>
</dbReference>
<evidence type="ECO:0000256" key="7">
    <source>
        <dbReference type="ARBA" id="ARBA00022692"/>
    </source>
</evidence>
<dbReference type="InterPro" id="IPR013437">
    <property type="entry name" value="FtsW"/>
</dbReference>
<dbReference type="InterPro" id="IPR018365">
    <property type="entry name" value="Cell_cycle_FtsW-rel_CS"/>
</dbReference>
<keyword evidence="7 17" id="KW-0812">Transmembrane</keyword>
<comment type="catalytic activity">
    <reaction evidence="16">
        <text>[GlcNAc-(1-&gt;4)-Mur2Ac(oyl-L-Ala-gamma-D-Glu-L-Lys-D-Ala-D-Ala)](n)-di-trans,octa-cis-undecaprenyl diphosphate + beta-D-GlcNAc-(1-&gt;4)-Mur2Ac(oyl-L-Ala-gamma-D-Glu-L-Lys-D-Ala-D-Ala)-di-trans,octa-cis-undecaprenyl diphosphate = [GlcNAc-(1-&gt;4)-Mur2Ac(oyl-L-Ala-gamma-D-Glu-L-Lys-D-Ala-D-Ala)](n+1)-di-trans,octa-cis-undecaprenyl diphosphate + di-trans,octa-cis-undecaprenyl diphosphate + H(+)</text>
        <dbReference type="Rhea" id="RHEA:23708"/>
        <dbReference type="Rhea" id="RHEA-COMP:9602"/>
        <dbReference type="Rhea" id="RHEA-COMP:9603"/>
        <dbReference type="ChEBI" id="CHEBI:15378"/>
        <dbReference type="ChEBI" id="CHEBI:58405"/>
        <dbReference type="ChEBI" id="CHEBI:60033"/>
        <dbReference type="ChEBI" id="CHEBI:78435"/>
        <dbReference type="EC" id="2.4.99.28"/>
    </reaction>
</comment>
<keyword evidence="10 17" id="KW-1133">Transmembrane helix</keyword>
<dbReference type="Pfam" id="PF01098">
    <property type="entry name" value="FTSW_RODA_SPOVE"/>
    <property type="match status" value="1"/>
</dbReference>
<dbReference type="GO" id="GO:0071555">
    <property type="term" value="P:cell wall organization"/>
    <property type="evidence" value="ECO:0007669"/>
    <property type="project" value="UniProtKB-KW"/>
</dbReference>
<feature type="transmembrane region" description="Helical" evidence="17">
    <location>
        <begin position="138"/>
        <end position="156"/>
    </location>
</feature>
<feature type="transmembrane region" description="Helical" evidence="17">
    <location>
        <begin position="332"/>
        <end position="353"/>
    </location>
</feature>
<keyword evidence="5" id="KW-0328">Glycosyltransferase</keyword>
<evidence type="ECO:0000256" key="2">
    <source>
        <dbReference type="ARBA" id="ARBA00004752"/>
    </source>
</evidence>
<keyword evidence="9" id="KW-0573">Peptidoglycan synthesis</keyword>
<evidence type="ECO:0000256" key="1">
    <source>
        <dbReference type="ARBA" id="ARBA00004651"/>
    </source>
</evidence>
<dbReference type="GO" id="GO:0051301">
    <property type="term" value="P:cell division"/>
    <property type="evidence" value="ECO:0007669"/>
    <property type="project" value="UniProtKB-KW"/>
</dbReference>
<evidence type="ECO:0000256" key="4">
    <source>
        <dbReference type="ARBA" id="ARBA00022618"/>
    </source>
</evidence>
<feature type="transmembrane region" description="Helical" evidence="17">
    <location>
        <begin position="259"/>
        <end position="283"/>
    </location>
</feature>
<comment type="subcellular location">
    <subcellularLocation>
        <location evidence="1">Cell membrane</location>
        <topology evidence="1">Multi-pass membrane protein</topology>
    </subcellularLocation>
</comment>
<evidence type="ECO:0000256" key="12">
    <source>
        <dbReference type="ARBA" id="ARBA00023306"/>
    </source>
</evidence>
<dbReference type="PROSITE" id="PS00428">
    <property type="entry name" value="FTSW_RODA_SPOVE"/>
    <property type="match status" value="1"/>
</dbReference>